<dbReference type="Proteomes" id="UP000324738">
    <property type="component" value="Unassembled WGS sequence"/>
</dbReference>
<dbReference type="AlphaFoldDB" id="A0A5B0E2F7"/>
<dbReference type="RefSeq" id="WP_149298272.1">
    <property type="nucleotide sequence ID" value="NZ_VTWH01000001.1"/>
</dbReference>
<sequence length="168" mass="18709">MARPQAPKGARQVGELVANLVDPVLARKAGISISLLSAWPEIAGARLAEATRPERLVWNTKPYDDAPFEPATLIVACEGAFVLRLQHESNELVQRINAAFGYHAVNRVKIVQKPVHITPPNRKLKMRPLNAQDHDFIQQATQSIENPRLKAALERYGETILGRNQPKK</sequence>
<dbReference type="Pfam" id="PF05258">
    <property type="entry name" value="DciA"/>
    <property type="match status" value="1"/>
</dbReference>
<dbReference type="InterPro" id="IPR010593">
    <property type="entry name" value="DUF1159"/>
</dbReference>
<organism evidence="1 2">
    <name type="scientific">Aureimonas fodinaquatilis</name>
    <dbReference type="NCBI Taxonomy" id="2565783"/>
    <lineage>
        <taxon>Bacteria</taxon>
        <taxon>Pseudomonadati</taxon>
        <taxon>Pseudomonadota</taxon>
        <taxon>Alphaproteobacteria</taxon>
        <taxon>Hyphomicrobiales</taxon>
        <taxon>Aurantimonadaceae</taxon>
        <taxon>Aureimonas</taxon>
    </lineage>
</organism>
<keyword evidence="2" id="KW-1185">Reference proteome</keyword>
<dbReference type="EMBL" id="VTWH01000001">
    <property type="protein sequence ID" value="KAA0972502.1"/>
    <property type="molecule type" value="Genomic_DNA"/>
</dbReference>
<proteinExistence type="predicted"/>
<reference evidence="1 2" key="1">
    <citation type="submission" date="2019-08" db="EMBL/GenBank/DDBJ databases">
        <title>Aureimonas fodiniaquatilis sp. nov., isolated from a coal mine wastewater.</title>
        <authorList>
            <person name="Kim W."/>
        </authorList>
    </citation>
    <scope>NUCLEOTIDE SEQUENCE [LARGE SCALE GENOMIC DNA]</scope>
    <source>
        <strain evidence="1 2">CAU 1482</strain>
    </source>
</reference>
<dbReference type="OrthoDB" id="7160947at2"/>
<dbReference type="PIRSF" id="PIRSF032064">
    <property type="entry name" value="UCP032064"/>
    <property type="match status" value="1"/>
</dbReference>
<name>A0A5B0E2F7_9HYPH</name>
<accession>A0A5B0E2F7</accession>
<dbReference type="InterPro" id="IPR007922">
    <property type="entry name" value="DciA-like"/>
</dbReference>
<evidence type="ECO:0000313" key="1">
    <source>
        <dbReference type="EMBL" id="KAA0972502.1"/>
    </source>
</evidence>
<protein>
    <submittedName>
        <fullName evidence="1">DUF721 domain-containing protein</fullName>
    </submittedName>
</protein>
<gene>
    <name evidence="1" type="ORF">FPY71_05285</name>
</gene>
<evidence type="ECO:0000313" key="2">
    <source>
        <dbReference type="Proteomes" id="UP000324738"/>
    </source>
</evidence>
<comment type="caution">
    <text evidence="1">The sequence shown here is derived from an EMBL/GenBank/DDBJ whole genome shotgun (WGS) entry which is preliminary data.</text>
</comment>